<comment type="caution">
    <text evidence="4">The sequence shown here is derived from an EMBL/GenBank/DDBJ whole genome shotgun (WGS) entry which is preliminary data.</text>
</comment>
<feature type="compositionally biased region" description="Acidic residues" evidence="2">
    <location>
        <begin position="1095"/>
        <end position="1142"/>
    </location>
</feature>
<feature type="region of interest" description="Disordered" evidence="2">
    <location>
        <begin position="703"/>
        <end position="778"/>
    </location>
</feature>
<feature type="compositionally biased region" description="Acidic residues" evidence="2">
    <location>
        <begin position="1056"/>
        <end position="1069"/>
    </location>
</feature>
<feature type="region of interest" description="Disordered" evidence="2">
    <location>
        <begin position="953"/>
        <end position="1158"/>
    </location>
</feature>
<evidence type="ECO:0000256" key="2">
    <source>
        <dbReference type="SAM" id="MobiDB-lite"/>
    </source>
</evidence>
<comment type="similarity">
    <text evidence="1">Belongs to the CBF/MAK21 family.</text>
</comment>
<dbReference type="OrthoDB" id="28947at2759"/>
<keyword evidence="5" id="KW-1185">Reference proteome</keyword>
<dbReference type="EMBL" id="LHPG02000019">
    <property type="protein sequence ID" value="PRW32482.1"/>
    <property type="molecule type" value="Genomic_DNA"/>
</dbReference>
<gene>
    <name evidence="4" type="ORF">C2E21_8267</name>
</gene>
<feature type="compositionally biased region" description="Acidic residues" evidence="2">
    <location>
        <begin position="766"/>
        <end position="775"/>
    </location>
</feature>
<protein>
    <submittedName>
        <fullName evidence="4">CCAAT enhancer-binding zeta</fullName>
    </submittedName>
</protein>
<feature type="compositionally biased region" description="Low complexity" evidence="2">
    <location>
        <begin position="1225"/>
        <end position="1234"/>
    </location>
</feature>
<feature type="domain" description="CCAAT-binding factor" evidence="3">
    <location>
        <begin position="586"/>
        <end position="856"/>
    </location>
</feature>
<dbReference type="STRING" id="3076.A0A2P6TET0"/>
<name>A0A2P6TET0_CHLSO</name>
<evidence type="ECO:0000313" key="4">
    <source>
        <dbReference type="EMBL" id="PRW32482.1"/>
    </source>
</evidence>
<feature type="compositionally biased region" description="Basic and acidic residues" evidence="2">
    <location>
        <begin position="74"/>
        <end position="90"/>
    </location>
</feature>
<dbReference type="InterPro" id="IPR040155">
    <property type="entry name" value="CEBPZ/Mak21-like"/>
</dbReference>
<dbReference type="PANTHER" id="PTHR12048:SF0">
    <property type="entry name" value="CCAAT_ENHANCER-BINDING PROTEIN ZETA"/>
    <property type="match status" value="1"/>
</dbReference>
<dbReference type="Proteomes" id="UP000239899">
    <property type="component" value="Unassembled WGS sequence"/>
</dbReference>
<feature type="compositionally biased region" description="Acidic residues" evidence="2">
    <location>
        <begin position="963"/>
        <end position="991"/>
    </location>
</feature>
<dbReference type="GO" id="GO:0005634">
    <property type="term" value="C:nucleus"/>
    <property type="evidence" value="ECO:0007669"/>
    <property type="project" value="UniProtKB-ARBA"/>
</dbReference>
<feature type="compositionally biased region" description="Acidic residues" evidence="2">
    <location>
        <begin position="1078"/>
        <end position="1087"/>
    </location>
</feature>
<proteinExistence type="inferred from homology"/>
<feature type="compositionally biased region" description="Gly residues" evidence="2">
    <location>
        <begin position="1298"/>
        <end position="1308"/>
    </location>
</feature>
<feature type="compositionally biased region" description="Low complexity" evidence="2">
    <location>
        <begin position="705"/>
        <end position="714"/>
    </location>
</feature>
<evidence type="ECO:0000259" key="3">
    <source>
        <dbReference type="Pfam" id="PF03914"/>
    </source>
</evidence>
<evidence type="ECO:0000256" key="1">
    <source>
        <dbReference type="ARBA" id="ARBA00007797"/>
    </source>
</evidence>
<dbReference type="SUPFAM" id="SSF48371">
    <property type="entry name" value="ARM repeat"/>
    <property type="match status" value="1"/>
</dbReference>
<dbReference type="PANTHER" id="PTHR12048">
    <property type="entry name" value="CCAAT-BINDING FACTOR-RELATED"/>
    <property type="match status" value="1"/>
</dbReference>
<sequence length="1331" mass="139828">MPKAPAAAAGGDAQLQQDVKAQLASLGFGSGGGFSDGAFDDFAPEKAKQRIGGGQPKAQAGQQQQRRQGAGGRGDGKAGGRGAGRADGRQGGRGRGQGQQRDGDRGGRGQGQQRDGDRGGRGQGQQRDGDRGGRGQGQQRWQQGGGGNAAGQQQRRSWGGGEDEAPSAPKIPNAKSILPKDEPTIWHEAASTLPPLAAAAEEAAPELVAAKRKQAERLLLVEEQAFEQNMGRRSSADAKWLQQVRRSGTTADKVAAMSVLLQDGAVANLPSLDGLLAMVSKKGGARAVVGSAMDALKELFTTVLLPDRKLRFFEQQALDKVEGGREGERRLLYWLVEDGIKKRYATYVEALEACSRDNLEYVKDRAVKALFELLSAKPEQEARLLGALVNKLGDPDRKLASKVGYLLTRLLAEHPGMSVPVVREVERFMFRPGLQDRARYYAVVYLNQMVLNHKQPAQAAGSSLPRRLIDVYFTVFKMVLDGKIGTAAQLAKAQADKAAEAAAKRKKGEAAKARAAEEARQKAAAAAAASSQQGSGEMDGRMLSALITGVRRAFPYVPADEVEPLIEAHADALFRLVHARSFSVATQALLLLFQLMSSRSTVSDRFYRALYAVLGSSELYRSTKAPMFLSLLFKAIKADVSAKRTAAFAKRLLQVAQEAPAHFACGCLLLTSELLKARPALWGAVLQPEESDADALERFQDAPEDGPAAAAGLQLEGGGGARRAERPAAAAAVIDGEGGSSDEGGSDEEEEDGGQLKPLAGSGSSSEEEEEEEAQADGKQDLMPGLRQQQAAAAAAAAQRAATQAAAAADAQRWPASKEAYDLQKREPQFSNADRSCLWELTSLAAHVHPSVAAMARTLLAGQNVLYDGDPLRDLTLGAFLEKFVQKKAKASAKGDSAMQPLVARPAAAAGPQQWAALAGAQADALAALAEKEVRPDDMFFHKYYSLQAVQDKAKKKKRKGEGEDELLSDAESEDSDAADDFLAGEEEGGDDGIGADPDRSGMDYDYANLAAAMDSDGDDSDAAGASDSDLEGSSDEEEEEGQQQPRFGSKFAAAEADEDSGSGSEDEPAGATFSDMSDSEGEEEDGLGSGSDSGSEDEEGLSGSGSEEEGGISGSEDDGYSSDDGFEAELAAEDFSDDEDGSSGSGSEGDDAAADAEVAALIRKHKIKPLAAAAAGEGGSDEELNPFELAEASSSDEEEPAAAPKTGSKRGRQQQQQEQRRAAKAAAEAAAAVEGGGRQKRKKSQDPMSVFASADDYAQMIEQDLAEAAGLDDGEEPAGGRPSSGGKQRRQQRPQQPGGGGGRGGGRPPKRQQQAGGGGGRPAKQAKRQR</sequence>
<feature type="compositionally biased region" description="Acidic residues" evidence="2">
    <location>
        <begin position="1029"/>
        <end position="1042"/>
    </location>
</feature>
<reference evidence="4 5" key="1">
    <citation type="journal article" date="2018" name="Plant J.">
        <title>Genome sequences of Chlorella sorokiniana UTEX 1602 and Micractinium conductrix SAG 241.80: implications to maltose excretion by a green alga.</title>
        <authorList>
            <person name="Arriola M.B."/>
            <person name="Velmurugan N."/>
            <person name="Zhang Y."/>
            <person name="Plunkett M.H."/>
            <person name="Hondzo H."/>
            <person name="Barney B.M."/>
        </authorList>
    </citation>
    <scope>NUCLEOTIDE SEQUENCE [LARGE SCALE GENOMIC DNA]</scope>
    <source>
        <strain evidence="5">UTEX 1602</strain>
    </source>
</reference>
<dbReference type="InterPro" id="IPR005612">
    <property type="entry name" value="CCAAT-binding_factor"/>
</dbReference>
<evidence type="ECO:0000313" key="5">
    <source>
        <dbReference type="Proteomes" id="UP000239899"/>
    </source>
</evidence>
<accession>A0A2P6TET0</accession>
<feature type="compositionally biased region" description="Low complexity" evidence="2">
    <location>
        <begin position="56"/>
        <end position="68"/>
    </location>
</feature>
<dbReference type="Pfam" id="PF03914">
    <property type="entry name" value="CBF"/>
    <property type="match status" value="1"/>
</dbReference>
<organism evidence="4 5">
    <name type="scientific">Chlorella sorokiniana</name>
    <name type="common">Freshwater green alga</name>
    <dbReference type="NCBI Taxonomy" id="3076"/>
    <lineage>
        <taxon>Eukaryota</taxon>
        <taxon>Viridiplantae</taxon>
        <taxon>Chlorophyta</taxon>
        <taxon>core chlorophytes</taxon>
        <taxon>Trebouxiophyceae</taxon>
        <taxon>Chlorellales</taxon>
        <taxon>Chlorellaceae</taxon>
        <taxon>Chlorella clade</taxon>
        <taxon>Chlorella</taxon>
    </lineage>
</organism>
<feature type="region of interest" description="Disordered" evidence="2">
    <location>
        <begin position="1171"/>
        <end position="1331"/>
    </location>
</feature>
<feature type="compositionally biased region" description="Acidic residues" evidence="2">
    <location>
        <begin position="744"/>
        <end position="753"/>
    </location>
</feature>
<feature type="region of interest" description="Disordered" evidence="2">
    <location>
        <begin position="25"/>
        <end position="177"/>
    </location>
</feature>
<dbReference type="InterPro" id="IPR016024">
    <property type="entry name" value="ARM-type_fold"/>
</dbReference>